<comment type="caution">
    <text evidence="2">The sequence shown here is derived from an EMBL/GenBank/DDBJ whole genome shotgun (WGS) entry which is preliminary data.</text>
</comment>
<accession>A0A9X3ITP8</accession>
<evidence type="ECO:0000256" key="1">
    <source>
        <dbReference type="SAM" id="Phobius"/>
    </source>
</evidence>
<evidence type="ECO:0000313" key="3">
    <source>
        <dbReference type="Proteomes" id="UP001150830"/>
    </source>
</evidence>
<name>A0A9X3ITP8_9GAMM</name>
<feature type="transmembrane region" description="Helical" evidence="1">
    <location>
        <begin position="138"/>
        <end position="166"/>
    </location>
</feature>
<protein>
    <submittedName>
        <fullName evidence="2">Uncharacterized protein</fullName>
    </submittedName>
</protein>
<organism evidence="2 3">
    <name type="scientific">Parathalassolituus penaei</name>
    <dbReference type="NCBI Taxonomy" id="2997323"/>
    <lineage>
        <taxon>Bacteria</taxon>
        <taxon>Pseudomonadati</taxon>
        <taxon>Pseudomonadota</taxon>
        <taxon>Gammaproteobacteria</taxon>
        <taxon>Oceanospirillales</taxon>
        <taxon>Oceanospirillaceae</taxon>
        <taxon>Parathalassolituus</taxon>
    </lineage>
</organism>
<reference evidence="2" key="1">
    <citation type="submission" date="2022-11" db="EMBL/GenBank/DDBJ databases">
        <title>Parathalassolutuus dongxingensis gen. nov., sp. nov., a novel member of family Oceanospirillaceae isolated from a coastal shrimp pond in Guangxi, China.</title>
        <authorList>
            <person name="Chen H."/>
        </authorList>
    </citation>
    <scope>NUCLEOTIDE SEQUENCE</scope>
    <source>
        <strain evidence="2">G-43</strain>
    </source>
</reference>
<feature type="transmembrane region" description="Helical" evidence="1">
    <location>
        <begin position="57"/>
        <end position="84"/>
    </location>
</feature>
<keyword evidence="1" id="KW-0472">Membrane</keyword>
<feature type="transmembrane region" description="Helical" evidence="1">
    <location>
        <begin position="96"/>
        <end position="118"/>
    </location>
</feature>
<gene>
    <name evidence="2" type="ORF">OUO13_15265</name>
</gene>
<keyword evidence="1" id="KW-0812">Transmembrane</keyword>
<sequence length="172" mass="18947">MRHYGVRLLLLTSSFALLAAVYGVIHDQITYSLSPEYYQRFKFIQFGIGHWLLPERWLVAVTGVMATVWVGALAGLWLGILGYWRPQLFKQRGRMVLTLLGSAISGGLSGYLAGELWLTEYGINSLQHWIWPGVQAPAAFVLVGFVHAGSYAGAVVGVLLATILVVRQQASQ</sequence>
<dbReference type="EMBL" id="JAPNOA010000056">
    <property type="protein sequence ID" value="MCY0966545.1"/>
    <property type="molecule type" value="Genomic_DNA"/>
</dbReference>
<keyword evidence="3" id="KW-1185">Reference proteome</keyword>
<dbReference type="AlphaFoldDB" id="A0A9X3ITP8"/>
<evidence type="ECO:0000313" key="2">
    <source>
        <dbReference type="EMBL" id="MCY0966545.1"/>
    </source>
</evidence>
<keyword evidence="1" id="KW-1133">Transmembrane helix</keyword>
<dbReference type="Proteomes" id="UP001150830">
    <property type="component" value="Unassembled WGS sequence"/>
</dbReference>
<proteinExistence type="predicted"/>